<sequence>MLDYAQLETLATILRLGSFEAAAAELGVTQSAVSQRIRVLEDRVGQPLIRRGPPCTGTELGLRLAHHAEEVALMERGLDPALVGAATPRRVRIAVNADSLAAWIVPALAAARAALPGLLFEAVVDDQDHSADWLRRGEVTAAVTATAQPPAGCDSHPLGALRYLATCSPAFLAEGRGTEGAPALRRMAMMTFDRKDRLQLRWLDREAGPGPAPPTHLLPSTQAFIDGALAGLGWGMNPEPLIRSHLAEGRLVELLPGRPLDVPLFWQVSRRMAPVVAPLTRAVRDAARAALH</sequence>
<gene>
    <name evidence="6" type="ORF">GCM10011360_23460</name>
</gene>
<dbReference type="AlphaFoldDB" id="A0A917A8M1"/>
<evidence type="ECO:0000313" key="7">
    <source>
        <dbReference type="Proteomes" id="UP000612855"/>
    </source>
</evidence>
<evidence type="ECO:0000256" key="2">
    <source>
        <dbReference type="ARBA" id="ARBA00023015"/>
    </source>
</evidence>
<dbReference type="Proteomes" id="UP000612855">
    <property type="component" value="Unassembled WGS sequence"/>
</dbReference>
<dbReference type="NCBIfam" id="NF002964">
    <property type="entry name" value="PRK03635.1"/>
    <property type="match status" value="1"/>
</dbReference>
<dbReference type="Gene3D" id="3.40.190.290">
    <property type="match status" value="1"/>
</dbReference>
<keyword evidence="2" id="KW-0805">Transcription regulation</keyword>
<name>A0A917A8M1_9RHOB</name>
<dbReference type="SUPFAM" id="SSF46785">
    <property type="entry name" value="Winged helix' DNA-binding domain"/>
    <property type="match status" value="1"/>
</dbReference>
<evidence type="ECO:0000256" key="4">
    <source>
        <dbReference type="ARBA" id="ARBA00023163"/>
    </source>
</evidence>
<dbReference type="InterPro" id="IPR017685">
    <property type="entry name" value="ArgP"/>
</dbReference>
<dbReference type="NCBIfam" id="TIGR03298">
    <property type="entry name" value="argP"/>
    <property type="match status" value="1"/>
</dbReference>
<dbReference type="PANTHER" id="PTHR30579:SF2">
    <property type="entry name" value="HTH-TYPE TRANSCRIPTIONAL REGULATOR ARGP"/>
    <property type="match status" value="1"/>
</dbReference>
<comment type="similarity">
    <text evidence="1">Belongs to the LysR transcriptional regulatory family.</text>
</comment>
<dbReference type="PROSITE" id="PS50931">
    <property type="entry name" value="HTH_LYSR"/>
    <property type="match status" value="1"/>
</dbReference>
<evidence type="ECO:0000259" key="5">
    <source>
        <dbReference type="PROSITE" id="PS50931"/>
    </source>
</evidence>
<dbReference type="EMBL" id="BMFJ01000001">
    <property type="protein sequence ID" value="GGE34966.1"/>
    <property type="molecule type" value="Genomic_DNA"/>
</dbReference>
<accession>A0A917A8M1</accession>
<dbReference type="InterPro" id="IPR036390">
    <property type="entry name" value="WH_DNA-bd_sf"/>
</dbReference>
<dbReference type="Pfam" id="PF00126">
    <property type="entry name" value="HTH_1"/>
    <property type="match status" value="1"/>
</dbReference>
<protein>
    <submittedName>
        <fullName evidence="6">Transcriptional regulator ArgP</fullName>
    </submittedName>
</protein>
<dbReference type="SUPFAM" id="SSF53850">
    <property type="entry name" value="Periplasmic binding protein-like II"/>
    <property type="match status" value="1"/>
</dbReference>
<dbReference type="Gene3D" id="1.10.10.10">
    <property type="entry name" value="Winged helix-like DNA-binding domain superfamily/Winged helix DNA-binding domain"/>
    <property type="match status" value="1"/>
</dbReference>
<dbReference type="PANTHER" id="PTHR30579">
    <property type="entry name" value="TRANSCRIPTIONAL REGULATOR"/>
    <property type="match status" value="1"/>
</dbReference>
<dbReference type="InterPro" id="IPR036388">
    <property type="entry name" value="WH-like_DNA-bd_sf"/>
</dbReference>
<keyword evidence="7" id="KW-1185">Reference proteome</keyword>
<organism evidence="6 7">
    <name type="scientific">Primorskyibacter flagellatus</name>
    <dbReference type="NCBI Taxonomy" id="1387277"/>
    <lineage>
        <taxon>Bacteria</taxon>
        <taxon>Pseudomonadati</taxon>
        <taxon>Pseudomonadota</taxon>
        <taxon>Alphaproteobacteria</taxon>
        <taxon>Rhodobacterales</taxon>
        <taxon>Roseobacteraceae</taxon>
        <taxon>Primorskyibacter</taxon>
    </lineage>
</organism>
<feature type="domain" description="HTH lysR-type" evidence="5">
    <location>
        <begin position="2"/>
        <end position="58"/>
    </location>
</feature>
<dbReference type="InterPro" id="IPR050176">
    <property type="entry name" value="LTTR"/>
</dbReference>
<dbReference type="GO" id="GO:0003677">
    <property type="term" value="F:DNA binding"/>
    <property type="evidence" value="ECO:0007669"/>
    <property type="project" value="UniProtKB-KW"/>
</dbReference>
<dbReference type="InterPro" id="IPR005119">
    <property type="entry name" value="LysR_subst-bd"/>
</dbReference>
<proteinExistence type="inferred from homology"/>
<keyword evidence="3" id="KW-0238">DNA-binding</keyword>
<reference evidence="7" key="1">
    <citation type="journal article" date="2019" name="Int. J. Syst. Evol. Microbiol.">
        <title>The Global Catalogue of Microorganisms (GCM) 10K type strain sequencing project: providing services to taxonomists for standard genome sequencing and annotation.</title>
        <authorList>
            <consortium name="The Broad Institute Genomics Platform"/>
            <consortium name="The Broad Institute Genome Sequencing Center for Infectious Disease"/>
            <person name="Wu L."/>
            <person name="Ma J."/>
        </authorList>
    </citation>
    <scope>NUCLEOTIDE SEQUENCE [LARGE SCALE GENOMIC DNA]</scope>
    <source>
        <strain evidence="7">CGMCC 1.12664</strain>
    </source>
</reference>
<dbReference type="GO" id="GO:0003700">
    <property type="term" value="F:DNA-binding transcription factor activity"/>
    <property type="evidence" value="ECO:0007669"/>
    <property type="project" value="InterPro"/>
</dbReference>
<keyword evidence="4" id="KW-0804">Transcription</keyword>
<comment type="caution">
    <text evidence="6">The sequence shown here is derived from an EMBL/GenBank/DDBJ whole genome shotgun (WGS) entry which is preliminary data.</text>
</comment>
<evidence type="ECO:0000256" key="1">
    <source>
        <dbReference type="ARBA" id="ARBA00009437"/>
    </source>
</evidence>
<evidence type="ECO:0000256" key="3">
    <source>
        <dbReference type="ARBA" id="ARBA00023125"/>
    </source>
</evidence>
<evidence type="ECO:0000313" key="6">
    <source>
        <dbReference type="EMBL" id="GGE34966.1"/>
    </source>
</evidence>
<dbReference type="Pfam" id="PF03466">
    <property type="entry name" value="LysR_substrate"/>
    <property type="match status" value="1"/>
</dbReference>
<dbReference type="PRINTS" id="PR00039">
    <property type="entry name" value="HTHLYSR"/>
</dbReference>
<dbReference type="InterPro" id="IPR000847">
    <property type="entry name" value="LysR_HTH_N"/>
</dbReference>